<dbReference type="PANTHER" id="PTHR48446:SF1">
    <property type="entry name" value="DNA-DIRECTED RNA POLYMERASE SUBUNIT BETA' N-TERMINAL SECTION"/>
    <property type="match status" value="1"/>
</dbReference>
<dbReference type="Pfam" id="PF04997">
    <property type="entry name" value="RNA_pol_Rpb1_1"/>
    <property type="match status" value="1"/>
</dbReference>
<feature type="non-terminal residue" evidence="9">
    <location>
        <position position="1"/>
    </location>
</feature>
<dbReference type="EMBL" id="UYYB01012384">
    <property type="protein sequence ID" value="VDM69477.1"/>
    <property type="molecule type" value="Genomic_DNA"/>
</dbReference>
<reference evidence="9 10" key="1">
    <citation type="submission" date="2018-11" db="EMBL/GenBank/DDBJ databases">
        <authorList>
            <consortium name="Pathogen Informatics"/>
        </authorList>
    </citation>
    <scope>NUCLEOTIDE SEQUENCE [LARGE SCALE GENOMIC DNA]</scope>
</reference>
<dbReference type="GO" id="GO:0000428">
    <property type="term" value="C:DNA-directed RNA polymerase complex"/>
    <property type="evidence" value="ECO:0007669"/>
    <property type="project" value="UniProtKB-KW"/>
</dbReference>
<dbReference type="GO" id="GO:0003899">
    <property type="term" value="F:DNA-directed RNA polymerase activity"/>
    <property type="evidence" value="ECO:0007669"/>
    <property type="project" value="UniProtKB-EC"/>
</dbReference>
<keyword evidence="4" id="KW-0548">Nucleotidyltransferase</keyword>
<dbReference type="InterPro" id="IPR015700">
    <property type="entry name" value="RPC1"/>
</dbReference>
<accession>A0A3P7IZ24</accession>
<sequence>QAAHIKIANSQLYEDLPGQWIPYHYGPLDPRLGAASKLGQCETCGKWLADCIGHFGYIDLAFPIFHVGFFKLTIQLLQCICKSCSGLLLRGDQRANYLRLASNPNLDYLGRKALHKNIVAICKKTNPCPKCGRHNGTVRKAPGAILKITYAFNINEENAQDYATAIKANSELSKLLSKTKYTLLNPLKVQKLFNNIAEEDIPILMVHSSGNEHPTDLLLTRLPVPPACIRPSVISKLKSGTTEDDLTMKLSEIILINNVLQKYKKDGAPIKALTEAWDQLQIHVALYLNSELSGLPPEQRPKEVFVPEIFRNTDCR</sequence>
<evidence type="ECO:0000256" key="3">
    <source>
        <dbReference type="ARBA" id="ARBA00022679"/>
    </source>
</evidence>
<evidence type="ECO:0000259" key="8">
    <source>
        <dbReference type="Pfam" id="PF04997"/>
    </source>
</evidence>
<evidence type="ECO:0000256" key="7">
    <source>
        <dbReference type="ARBA" id="ARBA00023163"/>
    </source>
</evidence>
<keyword evidence="3" id="KW-0808">Transferase</keyword>
<proteinExistence type="predicted"/>
<evidence type="ECO:0000256" key="1">
    <source>
        <dbReference type="ARBA" id="ARBA00012418"/>
    </source>
</evidence>
<keyword evidence="5" id="KW-0479">Metal-binding</keyword>
<dbReference type="InterPro" id="IPR044893">
    <property type="entry name" value="RNA_pol_Rpb1_clamp_domain"/>
</dbReference>
<dbReference type="GO" id="GO:0046872">
    <property type="term" value="F:metal ion binding"/>
    <property type="evidence" value="ECO:0007669"/>
    <property type="project" value="UniProtKB-KW"/>
</dbReference>
<protein>
    <recommendedName>
        <fullName evidence="1">DNA-directed RNA polymerase</fullName>
        <ecNumber evidence="1">2.7.7.6</ecNumber>
    </recommendedName>
</protein>
<dbReference type="OrthoDB" id="270392at2759"/>
<keyword evidence="6" id="KW-0862">Zinc</keyword>
<dbReference type="GO" id="GO:0003677">
    <property type="term" value="F:DNA binding"/>
    <property type="evidence" value="ECO:0007669"/>
    <property type="project" value="InterPro"/>
</dbReference>
<dbReference type="Proteomes" id="UP000270094">
    <property type="component" value="Unassembled WGS sequence"/>
</dbReference>
<dbReference type="PANTHER" id="PTHR48446">
    <property type="entry name" value="DNA-DIRECTED RNA POLYMERASE SUBUNIT BETA' N-TERMINAL SECTION"/>
    <property type="match status" value="1"/>
</dbReference>
<dbReference type="InterPro" id="IPR007080">
    <property type="entry name" value="RNA_pol_Rpb1_1"/>
</dbReference>
<evidence type="ECO:0000313" key="10">
    <source>
        <dbReference type="Proteomes" id="UP000270094"/>
    </source>
</evidence>
<evidence type="ECO:0000256" key="4">
    <source>
        <dbReference type="ARBA" id="ARBA00022695"/>
    </source>
</evidence>
<dbReference type="SUPFAM" id="SSF64484">
    <property type="entry name" value="beta and beta-prime subunits of DNA dependent RNA-polymerase"/>
    <property type="match status" value="1"/>
</dbReference>
<evidence type="ECO:0000256" key="5">
    <source>
        <dbReference type="ARBA" id="ARBA00022723"/>
    </source>
</evidence>
<dbReference type="Gene3D" id="4.10.860.120">
    <property type="entry name" value="RNA polymerase II, clamp domain"/>
    <property type="match status" value="1"/>
</dbReference>
<evidence type="ECO:0000256" key="2">
    <source>
        <dbReference type="ARBA" id="ARBA00022478"/>
    </source>
</evidence>
<dbReference type="AlphaFoldDB" id="A0A3P7IZ24"/>
<organism evidence="9 10">
    <name type="scientific">Strongylus vulgaris</name>
    <name type="common">Blood worm</name>
    <dbReference type="NCBI Taxonomy" id="40348"/>
    <lineage>
        <taxon>Eukaryota</taxon>
        <taxon>Metazoa</taxon>
        <taxon>Ecdysozoa</taxon>
        <taxon>Nematoda</taxon>
        <taxon>Chromadorea</taxon>
        <taxon>Rhabditida</taxon>
        <taxon>Rhabditina</taxon>
        <taxon>Rhabditomorpha</taxon>
        <taxon>Strongyloidea</taxon>
        <taxon>Strongylidae</taxon>
        <taxon>Strongylus</taxon>
    </lineage>
</organism>
<feature type="domain" description="RNA polymerase Rpb1" evidence="8">
    <location>
        <begin position="2"/>
        <end position="300"/>
    </location>
</feature>
<gene>
    <name evidence="9" type="ORF">SVUK_LOCUS4475</name>
</gene>
<evidence type="ECO:0000313" key="9">
    <source>
        <dbReference type="EMBL" id="VDM69477.1"/>
    </source>
</evidence>
<name>A0A3P7IZ24_STRVU</name>
<dbReference type="GO" id="GO:0006351">
    <property type="term" value="P:DNA-templated transcription"/>
    <property type="evidence" value="ECO:0007669"/>
    <property type="project" value="InterPro"/>
</dbReference>
<evidence type="ECO:0000256" key="6">
    <source>
        <dbReference type="ARBA" id="ARBA00022833"/>
    </source>
</evidence>
<keyword evidence="10" id="KW-1185">Reference proteome</keyword>
<dbReference type="EC" id="2.7.7.6" evidence="1"/>
<keyword evidence="7" id="KW-0804">Transcription</keyword>
<keyword evidence="2" id="KW-0240">DNA-directed RNA polymerase</keyword>